<dbReference type="EMBL" id="BAABLX010000029">
    <property type="protein sequence ID" value="GAA4951553.1"/>
    <property type="molecule type" value="Genomic_DNA"/>
</dbReference>
<sequence>MTMQDLLLSAIDARILGVLMEKQLTTPDQYPLTLNSLVTACNQKTSREPVSSYSSGEVGSSLNELRNNKLVEVEYGSRAERYHQKLSRVLGLDKRKQAILTIMLLRGPQTAGDLLTRSQRMAEFDGIADMEELLETLCNKSQPMIMRIAKRAGQRDDRYMHLLCGEIDLSSLPEPSASAAGSATASNAELVKRVEVLERKLALVMAQLDLQEDSSEEE</sequence>
<dbReference type="InterPro" id="IPR007432">
    <property type="entry name" value="DUF480"/>
</dbReference>
<dbReference type="PANTHER" id="PTHR38768:SF1">
    <property type="entry name" value="UPF0502 PROTEIN YCEH"/>
    <property type="match status" value="1"/>
</dbReference>
<dbReference type="Proteomes" id="UP001409585">
    <property type="component" value="Unassembled WGS sequence"/>
</dbReference>
<dbReference type="AlphaFoldDB" id="A0AAV3U7E3"/>
<dbReference type="HAMAP" id="MF_01584">
    <property type="entry name" value="UPF0502"/>
    <property type="match status" value="1"/>
</dbReference>
<dbReference type="SUPFAM" id="SSF46785">
    <property type="entry name" value="Winged helix' DNA-binding domain"/>
    <property type="match status" value="2"/>
</dbReference>
<accession>A0AAV3U7E3</accession>
<reference evidence="3" key="1">
    <citation type="journal article" date="2019" name="Int. J. Syst. Evol. Microbiol.">
        <title>The Global Catalogue of Microorganisms (GCM) 10K type strain sequencing project: providing services to taxonomists for standard genome sequencing and annotation.</title>
        <authorList>
            <consortium name="The Broad Institute Genomics Platform"/>
            <consortium name="The Broad Institute Genome Sequencing Center for Infectious Disease"/>
            <person name="Wu L."/>
            <person name="Ma J."/>
        </authorList>
    </citation>
    <scope>NUCLEOTIDE SEQUENCE [LARGE SCALE GENOMIC DNA]</scope>
    <source>
        <strain evidence="3">JCM 19134</strain>
    </source>
</reference>
<dbReference type="Gene3D" id="1.10.10.10">
    <property type="entry name" value="Winged helix-like DNA-binding domain superfamily/Winged helix DNA-binding domain"/>
    <property type="match status" value="2"/>
</dbReference>
<comment type="similarity">
    <text evidence="1">Belongs to the UPF0502 family.</text>
</comment>
<dbReference type="InterPro" id="IPR036388">
    <property type="entry name" value="WH-like_DNA-bd_sf"/>
</dbReference>
<comment type="caution">
    <text evidence="2">The sequence shown here is derived from an EMBL/GenBank/DDBJ whole genome shotgun (WGS) entry which is preliminary data.</text>
</comment>
<protein>
    <submittedName>
        <fullName evidence="2">YceH family protein</fullName>
    </submittedName>
</protein>
<keyword evidence="3" id="KW-1185">Reference proteome</keyword>
<organism evidence="2 3">
    <name type="scientific">Halioxenophilus aromaticivorans</name>
    <dbReference type="NCBI Taxonomy" id="1306992"/>
    <lineage>
        <taxon>Bacteria</taxon>
        <taxon>Pseudomonadati</taxon>
        <taxon>Pseudomonadota</taxon>
        <taxon>Gammaproteobacteria</taxon>
        <taxon>Alteromonadales</taxon>
        <taxon>Alteromonadaceae</taxon>
        <taxon>Halioxenophilus</taxon>
    </lineage>
</organism>
<evidence type="ECO:0000313" key="2">
    <source>
        <dbReference type="EMBL" id="GAA4951553.1"/>
    </source>
</evidence>
<dbReference type="Pfam" id="PF04337">
    <property type="entry name" value="DUF480"/>
    <property type="match status" value="1"/>
</dbReference>
<gene>
    <name evidence="2" type="ORF">GCM10025791_35070</name>
</gene>
<name>A0AAV3U7E3_9ALTE</name>
<evidence type="ECO:0000256" key="1">
    <source>
        <dbReference type="HAMAP-Rule" id="MF_01584"/>
    </source>
</evidence>
<dbReference type="PANTHER" id="PTHR38768">
    <property type="entry name" value="UPF0502 PROTEIN YCEH"/>
    <property type="match status" value="1"/>
</dbReference>
<dbReference type="InterPro" id="IPR036390">
    <property type="entry name" value="WH_DNA-bd_sf"/>
</dbReference>
<evidence type="ECO:0000313" key="3">
    <source>
        <dbReference type="Proteomes" id="UP001409585"/>
    </source>
</evidence>
<proteinExistence type="inferred from homology"/>